<dbReference type="EMBL" id="WTUX01000069">
    <property type="protein sequence ID" value="MZR15481.1"/>
    <property type="molecule type" value="Genomic_DNA"/>
</dbReference>
<dbReference type="PANTHER" id="PTHR45947:SF3">
    <property type="entry name" value="SULFOQUINOVOSYL TRANSFERASE SQD2"/>
    <property type="match status" value="1"/>
</dbReference>
<dbReference type="CDD" id="cd03801">
    <property type="entry name" value="GT4_PimA-like"/>
    <property type="match status" value="1"/>
</dbReference>
<dbReference type="Proteomes" id="UP000467322">
    <property type="component" value="Unassembled WGS sequence"/>
</dbReference>
<reference evidence="1 2" key="1">
    <citation type="submission" date="2019-12" db="EMBL/GenBank/DDBJ databases">
        <title>Maritimibacter sp. nov. sp. isolated from sea sand.</title>
        <authorList>
            <person name="Kim J."/>
            <person name="Jeong S.E."/>
            <person name="Jung H.S."/>
            <person name="Jeon C.O."/>
        </authorList>
    </citation>
    <scope>NUCLEOTIDE SEQUENCE [LARGE SCALE GENOMIC DNA]</scope>
    <source>
        <strain evidence="1 2">DP07</strain>
    </source>
</reference>
<sequence length="351" mass="37846">MSVLFIAPFPPDFTGQSISSAFLAWRLEQDGVRLRRMNTNGTRPGQRARRLAWSLLACLLTRHRTVYLSVNANRGMWVTAFQAALARLRGKRVVLHHHTNAHLRHERPAARTLVRAAGSGAVHIVICDVMAEDLRALYAPVGSCLSLSNVGVVAGEAVSDPSPARGFRQGGVTLGHLSNLTVEKGCLRAIDAFKAAHAKGLAARLVLAGPIRERKLQRRVAAEVRASGGAITYVGPVYGAAKRDFFTEIDVFLFPSLYPNETQGIVNLEALAAGCPVIAFGQCCIASDLDDPSSRTVPMDADFSEATIAFLETMDLHAMSVQARAHYETLVADSHAQYEAVRDLLADAAPG</sequence>
<dbReference type="Gene3D" id="3.40.50.2000">
    <property type="entry name" value="Glycogen Phosphorylase B"/>
    <property type="match status" value="2"/>
</dbReference>
<gene>
    <name evidence="1" type="ORF">GQE99_20925</name>
</gene>
<dbReference type="PANTHER" id="PTHR45947">
    <property type="entry name" value="SULFOQUINOVOSYL TRANSFERASE SQD2"/>
    <property type="match status" value="1"/>
</dbReference>
<evidence type="ECO:0000313" key="1">
    <source>
        <dbReference type="EMBL" id="MZR15481.1"/>
    </source>
</evidence>
<proteinExistence type="predicted"/>
<evidence type="ECO:0000313" key="2">
    <source>
        <dbReference type="Proteomes" id="UP000467322"/>
    </source>
</evidence>
<keyword evidence="2" id="KW-1185">Reference proteome</keyword>
<dbReference type="InterPro" id="IPR050194">
    <property type="entry name" value="Glycosyltransferase_grp1"/>
</dbReference>
<dbReference type="AlphaFoldDB" id="A0A845MC72"/>
<comment type="caution">
    <text evidence="1">The sequence shown here is derived from an EMBL/GenBank/DDBJ whole genome shotgun (WGS) entry which is preliminary data.</text>
</comment>
<accession>A0A845MC72</accession>
<dbReference type="RefSeq" id="WP_161353869.1">
    <property type="nucleotide sequence ID" value="NZ_WTUX01000069.1"/>
</dbReference>
<dbReference type="SUPFAM" id="SSF53756">
    <property type="entry name" value="UDP-Glycosyltransferase/glycogen phosphorylase"/>
    <property type="match status" value="1"/>
</dbReference>
<name>A0A845MC72_9RHOB</name>
<dbReference type="Pfam" id="PF13692">
    <property type="entry name" value="Glyco_trans_1_4"/>
    <property type="match status" value="1"/>
</dbReference>
<dbReference type="GO" id="GO:0016757">
    <property type="term" value="F:glycosyltransferase activity"/>
    <property type="evidence" value="ECO:0007669"/>
    <property type="project" value="TreeGrafter"/>
</dbReference>
<protein>
    <submittedName>
        <fullName evidence="1">Glycosyltransferase</fullName>
    </submittedName>
</protein>
<organism evidence="1 2">
    <name type="scientific">Maritimibacter harenae</name>
    <dbReference type="NCBI Taxonomy" id="2606218"/>
    <lineage>
        <taxon>Bacteria</taxon>
        <taxon>Pseudomonadati</taxon>
        <taxon>Pseudomonadota</taxon>
        <taxon>Alphaproteobacteria</taxon>
        <taxon>Rhodobacterales</taxon>
        <taxon>Roseobacteraceae</taxon>
        <taxon>Maritimibacter</taxon>
    </lineage>
</organism>
<keyword evidence="1" id="KW-0808">Transferase</keyword>